<organism evidence="2 3">
    <name type="scientific">Elizabethkingia miricola</name>
    <name type="common">Chryseobacterium miricola</name>
    <dbReference type="NCBI Taxonomy" id="172045"/>
    <lineage>
        <taxon>Bacteria</taxon>
        <taxon>Pseudomonadati</taxon>
        <taxon>Bacteroidota</taxon>
        <taxon>Flavobacteriia</taxon>
        <taxon>Flavobacteriales</taxon>
        <taxon>Weeksellaceae</taxon>
        <taxon>Elizabethkingia</taxon>
    </lineage>
</organism>
<feature type="domain" description="Phage head morphogenesis" evidence="1">
    <location>
        <begin position="123"/>
        <end position="212"/>
    </location>
</feature>
<sequence length="514" mass="58774">MRLNSLYECNCDRCKAGKINLASGEENPVFKSVLNAAEKAFKHLHEKGGYKAEDIKDKPYQNLINETVKVFDSAIKDNDIPPAMLAKLQNDSFVFSGLKTHAQLLEASSMLRDDKGQIRGFDSFANEFNKVNIAYNQTYLEAEYQFAVSSSQSAANWAELDPDGRYNLQYRTANDDRVRAEHAVLQDTTLPIDDPFWLSYYPPNGWRCRCTAVEVLKAKYEVSDSEKALKKGESATTQIGKDGKNRLEMFRFNPGAEQKVFPPKHPYNKVKGADTVKQALDDKPLKTVKDLSQHFENFASNNSEMFQRGFKEIKVTRQKSVNGFTDLNGMIALKPDIIKPIIEGINNIKKGEKTTFDQEKAISTLHHEIWHNANKPGMMRLTKDTTKTMELANEFVSRKTLPEFMKKIGGELQNKELVDNRDNTGYNKMVVNYDKIIKWSDSDPNKVLNTVKEHLIEGRYDNQMTGLVKAIKEHSKYEIKDSTIRAFINYGKQYDNDKFQQLLDGNTDLLRQRE</sequence>
<dbReference type="Pfam" id="PF04233">
    <property type="entry name" value="Phage_Mu_F"/>
    <property type="match status" value="1"/>
</dbReference>
<comment type="caution">
    <text evidence="2">The sequence shown here is derived from an EMBL/GenBank/DDBJ whole genome shotgun (WGS) entry which is preliminary data.</text>
</comment>
<dbReference type="RefSeq" id="WP_065082402.1">
    <property type="nucleotide sequence ID" value="NZ_FLSS01000012.1"/>
</dbReference>
<name>A0ABY3NGG0_ELIMR</name>
<evidence type="ECO:0000313" key="3">
    <source>
        <dbReference type="Proteomes" id="UP000324513"/>
    </source>
</evidence>
<accession>A0ABY3NGG0</accession>
<reference evidence="2 3" key="1">
    <citation type="submission" date="2019-07" db="EMBL/GenBank/DDBJ databases">
        <title>Genomic Encyclopedia of Archaeal and Bacterial Type Strains, Phase II (KMG-II): from individual species to whole genera.</title>
        <authorList>
            <person name="Goeker M."/>
        </authorList>
    </citation>
    <scope>NUCLEOTIDE SEQUENCE [LARGE SCALE GENOMIC DNA]</scope>
    <source>
        <strain evidence="2 3">DSM 14571</strain>
    </source>
</reference>
<dbReference type="EMBL" id="VNHK01000006">
    <property type="protein sequence ID" value="TYO91973.1"/>
    <property type="molecule type" value="Genomic_DNA"/>
</dbReference>
<dbReference type="Proteomes" id="UP000324513">
    <property type="component" value="Unassembled WGS sequence"/>
</dbReference>
<evidence type="ECO:0000259" key="1">
    <source>
        <dbReference type="Pfam" id="PF04233"/>
    </source>
</evidence>
<dbReference type="InterPro" id="IPR006528">
    <property type="entry name" value="Phage_head_morphogenesis_dom"/>
</dbReference>
<evidence type="ECO:0000313" key="2">
    <source>
        <dbReference type="EMBL" id="TYO91973.1"/>
    </source>
</evidence>
<keyword evidence="3" id="KW-1185">Reference proteome</keyword>
<protein>
    <submittedName>
        <fullName evidence="2">Phage Mu protein F like protein</fullName>
    </submittedName>
</protein>
<gene>
    <name evidence="2" type="ORF">LX74_02224</name>
</gene>
<proteinExistence type="predicted"/>